<proteinExistence type="predicted"/>
<evidence type="ECO:0000259" key="2">
    <source>
        <dbReference type="Pfam" id="PF07944"/>
    </source>
</evidence>
<organism evidence="3 4">
    <name type="scientific">Aureibaculum algae</name>
    <dbReference type="NCBI Taxonomy" id="2584122"/>
    <lineage>
        <taxon>Bacteria</taxon>
        <taxon>Pseudomonadati</taxon>
        <taxon>Bacteroidota</taxon>
        <taxon>Flavobacteriia</taxon>
        <taxon>Flavobacteriales</taxon>
        <taxon>Flavobacteriaceae</taxon>
        <taxon>Aureibaculum</taxon>
    </lineage>
</organism>
<dbReference type="SUPFAM" id="SSF48208">
    <property type="entry name" value="Six-hairpin glycosidases"/>
    <property type="match status" value="1"/>
</dbReference>
<dbReference type="PIRSF" id="PIRSF006402">
    <property type="entry name" value="UCP006402_thioredoxin"/>
    <property type="match status" value="1"/>
</dbReference>
<evidence type="ECO:0000313" key="3">
    <source>
        <dbReference type="EMBL" id="QCX37463.1"/>
    </source>
</evidence>
<dbReference type="InterPro" id="IPR012878">
    <property type="entry name" value="Beta-AFase-like_GH127_cat"/>
</dbReference>
<dbReference type="PANTHER" id="PTHR42899:SF1">
    <property type="entry name" value="SPERMATOGENESIS-ASSOCIATED PROTEIN 20"/>
    <property type="match status" value="1"/>
</dbReference>
<name>A0A5B7TQK8_9FLAO</name>
<dbReference type="GO" id="GO:0005975">
    <property type="term" value="P:carbohydrate metabolic process"/>
    <property type="evidence" value="ECO:0007669"/>
    <property type="project" value="InterPro"/>
</dbReference>
<dbReference type="Proteomes" id="UP000306229">
    <property type="component" value="Chromosome"/>
</dbReference>
<keyword evidence="4" id="KW-1185">Reference proteome</keyword>
<reference evidence="3 4" key="1">
    <citation type="submission" date="2019-05" db="EMBL/GenBank/DDBJ databases">
        <title>Algicella ahnfeltiae gen. nov., sp. nov., a novel marine bacterium of the family Flavobacteriaceae isolated from a red alga.</title>
        <authorList>
            <person name="Nedashkovskaya O.I."/>
            <person name="Kukhlevskiy A.D."/>
            <person name="Kim S.-G."/>
            <person name="Zhukova N.V."/>
            <person name="Mikhailov V.V."/>
        </authorList>
    </citation>
    <scope>NUCLEOTIDE SEQUENCE [LARGE SCALE GENOMIC DNA]</scope>
    <source>
        <strain evidence="3 4">10Alg115</strain>
    </source>
</reference>
<evidence type="ECO:0000313" key="4">
    <source>
        <dbReference type="Proteomes" id="UP000306229"/>
    </source>
</evidence>
<dbReference type="Gene3D" id="1.50.10.20">
    <property type="match status" value="1"/>
</dbReference>
<dbReference type="PROSITE" id="PS51257">
    <property type="entry name" value="PROKAR_LIPOPROTEIN"/>
    <property type="match status" value="1"/>
</dbReference>
<gene>
    <name evidence="3" type="ORF">FF125_03070</name>
</gene>
<dbReference type="Gene3D" id="3.40.30.10">
    <property type="entry name" value="Glutaredoxin"/>
    <property type="match status" value="1"/>
</dbReference>
<dbReference type="CDD" id="cd02955">
    <property type="entry name" value="SSP411"/>
    <property type="match status" value="1"/>
</dbReference>
<protein>
    <submittedName>
        <fullName evidence="3">Thioredoxin domain-containing protein</fullName>
    </submittedName>
</protein>
<dbReference type="OrthoDB" id="9762614at2"/>
<dbReference type="InterPro" id="IPR004879">
    <property type="entry name" value="Ssp411-like_TRX"/>
</dbReference>
<feature type="domain" description="Non-reducing end beta-L-arabinofuranosidase-like GH127 catalytic" evidence="2">
    <location>
        <begin position="455"/>
        <end position="622"/>
    </location>
</feature>
<dbReference type="InterPro" id="IPR008928">
    <property type="entry name" value="6-hairpin_glycosidase_sf"/>
</dbReference>
<sequence>MIQKYFLLSLCGILMISCNSQNKEEMTKHKYTNSLINETSPYLLQHAHNPVDWHAWNDETLELAKKENKLILISIGYAACHWCHVMEHESFEDSTVAKLMNQNFINVKVDREERPDVDQVYMNAVQLMTGSGGWPLNCIALPDGRPVWGGTYFPKENWISALEQITKLYKENPEKMEEYATQLTTGVQQSDLVTINTSEKEYSTIELDTIVDNWKKYMDTDLGGNAGAPKFPMPNNYQFLLRYAVQNADDEIMDYVNTSLTNMAYGGLYDQVGGGFARYSVDAKWHIPHFEKMLYDNGQLVSLYSNAYLVTKNPLYKEIVYETTAFIERELMDKSGAFYSSLDADSKNEKGELEEGAFYVWKNEELKNILNSEGSGDFDLFAAYYNIKDAFKWENETYHLNRIETNDDILENFQISKEDLSKKVTTWKETLLKARSKKDRPRLDDKILTEWNALMLKGYVDAYRVFDDKRFLERALKTANFIDKTQHKADGSLFRNYKNGKSSINAYLIDYATTIDAFINLYEVTLDDQWLNDAKKMTDYCYDHFYDDKSQLFFFTSDEDKQLITRKIETDDNVIPSSNSIMANNLFKLGHYFANPTYAKNANQMLHNVKEKASKYAGGASNWLLLYSNFIGDFYEVAIVGEDALEKLKEFNKKYIPNKLIVGSTTDSNMPLLEYKYSKNETTFYVCIDGTCQLPVNETAKALQQIKILLK</sequence>
<dbReference type="InterPro" id="IPR036249">
    <property type="entry name" value="Thioredoxin-like_sf"/>
</dbReference>
<feature type="domain" description="Spermatogenesis-associated protein 20-like TRX" evidence="1">
    <location>
        <begin position="32"/>
        <end position="185"/>
    </location>
</feature>
<dbReference type="KEGG" id="fbe:FF125_03070"/>
<dbReference type="EMBL" id="CP040749">
    <property type="protein sequence ID" value="QCX37463.1"/>
    <property type="molecule type" value="Genomic_DNA"/>
</dbReference>
<dbReference type="InterPro" id="IPR024705">
    <property type="entry name" value="Ssp411"/>
</dbReference>
<dbReference type="AlphaFoldDB" id="A0A5B7TQK8"/>
<dbReference type="Pfam" id="PF03190">
    <property type="entry name" value="Thioredox_DsbH"/>
    <property type="match status" value="1"/>
</dbReference>
<evidence type="ECO:0000259" key="1">
    <source>
        <dbReference type="Pfam" id="PF03190"/>
    </source>
</evidence>
<dbReference type="Pfam" id="PF07944">
    <property type="entry name" value="Beta-AFase-like_GH127_cat"/>
    <property type="match status" value="1"/>
</dbReference>
<dbReference type="SUPFAM" id="SSF52833">
    <property type="entry name" value="Thioredoxin-like"/>
    <property type="match status" value="1"/>
</dbReference>
<dbReference type="PANTHER" id="PTHR42899">
    <property type="entry name" value="SPERMATOGENESIS-ASSOCIATED PROTEIN 20"/>
    <property type="match status" value="1"/>
</dbReference>
<accession>A0A5B7TQK8</accession>